<organism evidence="2 3">
    <name type="scientific">Oceanisphaera psychrotolerans</name>
    <dbReference type="NCBI Taxonomy" id="1414654"/>
    <lineage>
        <taxon>Bacteria</taxon>
        <taxon>Pseudomonadati</taxon>
        <taxon>Pseudomonadota</taxon>
        <taxon>Gammaproteobacteria</taxon>
        <taxon>Aeromonadales</taxon>
        <taxon>Aeromonadaceae</taxon>
        <taxon>Oceanisphaera</taxon>
    </lineage>
</organism>
<dbReference type="OrthoDB" id="6198493at2"/>
<keyword evidence="1" id="KW-1133">Transmembrane helix</keyword>
<dbReference type="InterPro" id="IPR014175">
    <property type="entry name" value="CHP02808"/>
</dbReference>
<gene>
    <name evidence="2" type="ORF">BFR47_16110</name>
</gene>
<keyword evidence="1" id="KW-0472">Membrane</keyword>
<keyword evidence="1" id="KW-0812">Transmembrane</keyword>
<dbReference type="AlphaFoldDB" id="A0A1J4QE10"/>
<dbReference type="RefSeq" id="WP_071473183.1">
    <property type="nucleotide sequence ID" value="NZ_MDKE01000031.1"/>
</dbReference>
<dbReference type="Proteomes" id="UP000243073">
    <property type="component" value="Unassembled WGS sequence"/>
</dbReference>
<comment type="caution">
    <text evidence="2">The sequence shown here is derived from an EMBL/GenBank/DDBJ whole genome shotgun (WGS) entry which is preliminary data.</text>
</comment>
<evidence type="ECO:0000313" key="2">
    <source>
        <dbReference type="EMBL" id="OIN07940.1"/>
    </source>
</evidence>
<name>A0A1J4QE10_9GAMM</name>
<dbReference type="Pfam" id="PF09574">
    <property type="entry name" value="DUF2374"/>
    <property type="match status" value="1"/>
</dbReference>
<dbReference type="EMBL" id="MDKE01000031">
    <property type="protein sequence ID" value="OIN07940.1"/>
    <property type="molecule type" value="Genomic_DNA"/>
</dbReference>
<proteinExistence type="predicted"/>
<sequence length="44" mass="5028">MSALEELIWSVLDYTAMPLMFLLGFIGVSVGACLLLVWLDKRRR</sequence>
<reference evidence="2 3" key="1">
    <citation type="submission" date="2016-07" db="EMBL/GenBank/DDBJ databases">
        <title>Draft Genome Sequence of Oceanisphaera psychrotolerans, isolated from coastal sediment samples.</title>
        <authorList>
            <person name="Zhuo S."/>
            <person name="Ruan Z."/>
        </authorList>
    </citation>
    <scope>NUCLEOTIDE SEQUENCE [LARGE SCALE GENOMIC DNA]</scope>
    <source>
        <strain evidence="2 3">LAM-WHM-ZC</strain>
    </source>
</reference>
<accession>A0A1J4QE10</accession>
<evidence type="ECO:0000256" key="1">
    <source>
        <dbReference type="SAM" id="Phobius"/>
    </source>
</evidence>
<dbReference type="NCBIfam" id="TIGR02808">
    <property type="entry name" value="short_TIGR02808"/>
    <property type="match status" value="1"/>
</dbReference>
<feature type="transmembrane region" description="Helical" evidence="1">
    <location>
        <begin position="20"/>
        <end position="39"/>
    </location>
</feature>
<keyword evidence="3" id="KW-1185">Reference proteome</keyword>
<evidence type="ECO:0000313" key="3">
    <source>
        <dbReference type="Proteomes" id="UP000243073"/>
    </source>
</evidence>
<protein>
    <submittedName>
        <fullName evidence="2">TIGR02808 family protein</fullName>
    </submittedName>
</protein>